<name>A0A7J7KQT2_BUGNE</name>
<dbReference type="GO" id="GO:0061723">
    <property type="term" value="P:glycophagy"/>
    <property type="evidence" value="ECO:0007669"/>
    <property type="project" value="TreeGrafter"/>
</dbReference>
<organism evidence="1 2">
    <name type="scientific">Bugula neritina</name>
    <name type="common">Brown bryozoan</name>
    <name type="synonym">Sertularia neritina</name>
    <dbReference type="NCBI Taxonomy" id="10212"/>
    <lineage>
        <taxon>Eukaryota</taxon>
        <taxon>Metazoa</taxon>
        <taxon>Spiralia</taxon>
        <taxon>Lophotrochozoa</taxon>
        <taxon>Bryozoa</taxon>
        <taxon>Gymnolaemata</taxon>
        <taxon>Cheilostomatida</taxon>
        <taxon>Flustrina</taxon>
        <taxon>Buguloidea</taxon>
        <taxon>Bugulidae</taxon>
        <taxon>Bugula</taxon>
    </lineage>
</organism>
<evidence type="ECO:0000313" key="2">
    <source>
        <dbReference type="Proteomes" id="UP000593567"/>
    </source>
</evidence>
<dbReference type="GO" id="GO:0061709">
    <property type="term" value="P:reticulophagy"/>
    <property type="evidence" value="ECO:0007669"/>
    <property type="project" value="TreeGrafter"/>
</dbReference>
<dbReference type="AlphaFoldDB" id="A0A7J7KQT2"/>
<dbReference type="GO" id="GO:0060090">
    <property type="term" value="F:molecular adaptor activity"/>
    <property type="evidence" value="ECO:0007669"/>
    <property type="project" value="TreeGrafter"/>
</dbReference>
<dbReference type="InterPro" id="IPR040040">
    <property type="entry name" value="ATG11"/>
</dbReference>
<comment type="caution">
    <text evidence="1">The sequence shown here is derived from an EMBL/GenBank/DDBJ whole genome shotgun (WGS) entry which is preliminary data.</text>
</comment>
<dbReference type="GO" id="GO:0034045">
    <property type="term" value="C:phagophore assembly site membrane"/>
    <property type="evidence" value="ECO:0007669"/>
    <property type="project" value="TreeGrafter"/>
</dbReference>
<dbReference type="GO" id="GO:0000045">
    <property type="term" value="P:autophagosome assembly"/>
    <property type="evidence" value="ECO:0007669"/>
    <property type="project" value="InterPro"/>
</dbReference>
<protein>
    <submittedName>
        <fullName evidence="1">Uncharacterized protein</fullName>
    </submittedName>
</protein>
<keyword evidence="2" id="KW-1185">Reference proteome</keyword>
<dbReference type="GO" id="GO:0019901">
    <property type="term" value="F:protein kinase binding"/>
    <property type="evidence" value="ECO:0007669"/>
    <property type="project" value="TreeGrafter"/>
</dbReference>
<evidence type="ECO:0000313" key="1">
    <source>
        <dbReference type="EMBL" id="KAF6040498.1"/>
    </source>
</evidence>
<proteinExistence type="predicted"/>
<reference evidence="1" key="1">
    <citation type="submission" date="2020-06" db="EMBL/GenBank/DDBJ databases">
        <title>Draft genome of Bugula neritina, a colonial animal packing powerful symbionts and potential medicines.</title>
        <authorList>
            <person name="Rayko M."/>
        </authorList>
    </citation>
    <scope>NUCLEOTIDE SEQUENCE [LARGE SCALE GENOMIC DNA]</scope>
    <source>
        <strain evidence="1">Kwan_BN1</strain>
    </source>
</reference>
<dbReference type="OrthoDB" id="447953at2759"/>
<dbReference type="Proteomes" id="UP000593567">
    <property type="component" value="Unassembled WGS sequence"/>
</dbReference>
<dbReference type="EMBL" id="VXIV02000138">
    <property type="protein sequence ID" value="KAF6040498.1"/>
    <property type="molecule type" value="Genomic_DNA"/>
</dbReference>
<dbReference type="GO" id="GO:0034727">
    <property type="term" value="P:piecemeal microautophagy of the nucleus"/>
    <property type="evidence" value="ECO:0007669"/>
    <property type="project" value="TreeGrafter"/>
</dbReference>
<gene>
    <name evidence="1" type="ORF">EB796_001211</name>
</gene>
<dbReference type="PANTHER" id="PTHR13222">
    <property type="entry name" value="RB1-INDUCIBLE COILED-COIL"/>
    <property type="match status" value="1"/>
</dbReference>
<dbReference type="GO" id="GO:0034517">
    <property type="term" value="P:ribophagy"/>
    <property type="evidence" value="ECO:0007669"/>
    <property type="project" value="TreeGrafter"/>
</dbReference>
<dbReference type="GO" id="GO:1990316">
    <property type="term" value="C:Atg1/ULK1 kinase complex"/>
    <property type="evidence" value="ECO:0007669"/>
    <property type="project" value="TreeGrafter"/>
</dbReference>
<dbReference type="GO" id="GO:0000422">
    <property type="term" value="P:autophagy of mitochondrion"/>
    <property type="evidence" value="ECO:0007669"/>
    <property type="project" value="TreeGrafter"/>
</dbReference>
<dbReference type="PANTHER" id="PTHR13222:SF1">
    <property type="entry name" value="RB1-INDUCIBLE COILED-COIL PROTEIN 1"/>
    <property type="match status" value="1"/>
</dbReference>
<accession>A0A7J7KQT2</accession>
<sequence length="189" mass="22127">MFLFSLKAIEEKYPPDIKIEHIDRKSIRQKIEDSMKMAPTLATLSARTQLALELKDLGVAYEKLCKDLVHHQHLQNQGWRTVLSNLEDSLSDFFRQTDKFIPWYRKLLERKAQQLEMLERFPDTCELLARIPILSSLKTLFSGSSDTLLQYCTTLDETHDLLAEAESAKAALSQVTWFTLFFHWFWLCL</sequence>